<dbReference type="AlphaFoldDB" id="A0AAV6QGZ3"/>
<evidence type="ECO:0000313" key="2">
    <source>
        <dbReference type="EMBL" id="KAG7490398.1"/>
    </source>
</evidence>
<comment type="caution">
    <text evidence="2">The sequence shown here is derived from an EMBL/GenBank/DDBJ whole genome shotgun (WGS) entry which is preliminary data.</text>
</comment>
<protein>
    <submittedName>
        <fullName evidence="2">Uncharacterized protein</fullName>
    </submittedName>
</protein>
<feature type="compositionally biased region" description="Basic and acidic residues" evidence="1">
    <location>
        <begin position="48"/>
        <end position="58"/>
    </location>
</feature>
<feature type="region of interest" description="Disordered" evidence="1">
    <location>
        <begin position="1"/>
        <end position="58"/>
    </location>
</feature>
<dbReference type="EMBL" id="JAGKHQ010000017">
    <property type="protein sequence ID" value="KAG7490398.1"/>
    <property type="molecule type" value="Genomic_DNA"/>
</dbReference>
<accession>A0AAV6QGZ3</accession>
<feature type="compositionally biased region" description="Polar residues" evidence="1">
    <location>
        <begin position="18"/>
        <end position="38"/>
    </location>
</feature>
<feature type="compositionally biased region" description="Basic residues" evidence="1">
    <location>
        <begin position="1"/>
        <end position="14"/>
    </location>
</feature>
<organism evidence="2 3">
    <name type="scientific">Solea senegalensis</name>
    <name type="common">Senegalese sole</name>
    <dbReference type="NCBI Taxonomy" id="28829"/>
    <lineage>
        <taxon>Eukaryota</taxon>
        <taxon>Metazoa</taxon>
        <taxon>Chordata</taxon>
        <taxon>Craniata</taxon>
        <taxon>Vertebrata</taxon>
        <taxon>Euteleostomi</taxon>
        <taxon>Actinopterygii</taxon>
        <taxon>Neopterygii</taxon>
        <taxon>Teleostei</taxon>
        <taxon>Neoteleostei</taxon>
        <taxon>Acanthomorphata</taxon>
        <taxon>Carangaria</taxon>
        <taxon>Pleuronectiformes</taxon>
        <taxon>Pleuronectoidei</taxon>
        <taxon>Soleidae</taxon>
        <taxon>Solea</taxon>
    </lineage>
</organism>
<gene>
    <name evidence="2" type="ORF">JOB18_034726</name>
</gene>
<evidence type="ECO:0000313" key="3">
    <source>
        <dbReference type="Proteomes" id="UP000693946"/>
    </source>
</evidence>
<dbReference type="Proteomes" id="UP000693946">
    <property type="component" value="Linkage Group LG5"/>
</dbReference>
<name>A0AAV6QGZ3_SOLSE</name>
<reference evidence="2 3" key="1">
    <citation type="journal article" date="2021" name="Sci. Rep.">
        <title>Chromosome anchoring in Senegalese sole (Solea senegalensis) reveals sex-associated markers and genome rearrangements in flatfish.</title>
        <authorList>
            <person name="Guerrero-Cozar I."/>
            <person name="Gomez-Garrido J."/>
            <person name="Berbel C."/>
            <person name="Martinez-Blanch J.F."/>
            <person name="Alioto T."/>
            <person name="Claros M.G."/>
            <person name="Gagnaire P.A."/>
            <person name="Manchado M."/>
        </authorList>
    </citation>
    <scope>NUCLEOTIDE SEQUENCE [LARGE SCALE GENOMIC DNA]</scope>
    <source>
        <strain evidence="2">Sse05_10M</strain>
    </source>
</reference>
<evidence type="ECO:0000256" key="1">
    <source>
        <dbReference type="SAM" id="MobiDB-lite"/>
    </source>
</evidence>
<keyword evidence="3" id="KW-1185">Reference proteome</keyword>
<proteinExistence type="predicted"/>
<sequence length="89" mass="9972">MRKKKKHHNTHRRPVLQVPQSTDPSTHVTHKTPASGSTWPGPVSIATGEDRDGRQRETQSELYRVFTASGSFHMAVNATQRGKNTLKLL</sequence>